<reference evidence="6 7" key="1">
    <citation type="submission" date="2019-04" db="EMBL/GenBank/DDBJ databases">
        <title>Streptomyces lasaliensis sp.nov., an Actinomycete isolated from soil which produces the polyether antibiotic lasalocid.</title>
        <authorList>
            <person name="Erwin G."/>
            <person name="Haber C."/>
        </authorList>
    </citation>
    <scope>NUCLEOTIDE SEQUENCE [LARGE SCALE GENOMIC DNA]</scope>
    <source>
        <strain evidence="6 7">DSM 40089</strain>
    </source>
</reference>
<dbReference type="PRINTS" id="PR00032">
    <property type="entry name" value="HTHARAC"/>
</dbReference>
<dbReference type="GO" id="GO:0003700">
    <property type="term" value="F:DNA-binding transcription factor activity"/>
    <property type="evidence" value="ECO:0007669"/>
    <property type="project" value="InterPro"/>
</dbReference>
<dbReference type="SMART" id="SM00342">
    <property type="entry name" value="HTH_ARAC"/>
    <property type="match status" value="1"/>
</dbReference>
<dbReference type="InterPro" id="IPR009057">
    <property type="entry name" value="Homeodomain-like_sf"/>
</dbReference>
<comment type="caution">
    <text evidence="6">The sequence shown here is derived from an EMBL/GenBank/DDBJ whole genome shotgun (WGS) entry which is preliminary data.</text>
</comment>
<dbReference type="PANTHER" id="PTHR46796:SF2">
    <property type="entry name" value="TRANSCRIPTIONAL REGULATORY PROTEIN"/>
    <property type="match status" value="1"/>
</dbReference>
<evidence type="ECO:0000256" key="4">
    <source>
        <dbReference type="SAM" id="MobiDB-lite"/>
    </source>
</evidence>
<evidence type="ECO:0000256" key="1">
    <source>
        <dbReference type="ARBA" id="ARBA00023015"/>
    </source>
</evidence>
<dbReference type="Proteomes" id="UP000308632">
    <property type="component" value="Unassembled WGS sequence"/>
</dbReference>
<accession>A0A4U5WVS9</accession>
<name>A0A4U5WVS9_STRGB</name>
<dbReference type="GO" id="GO:0043565">
    <property type="term" value="F:sequence-specific DNA binding"/>
    <property type="evidence" value="ECO:0007669"/>
    <property type="project" value="InterPro"/>
</dbReference>
<keyword evidence="2" id="KW-0238">DNA-binding</keyword>
<evidence type="ECO:0000259" key="5">
    <source>
        <dbReference type="PROSITE" id="PS01124"/>
    </source>
</evidence>
<evidence type="ECO:0000256" key="2">
    <source>
        <dbReference type="ARBA" id="ARBA00023125"/>
    </source>
</evidence>
<dbReference type="PROSITE" id="PS01124">
    <property type="entry name" value="HTH_ARAC_FAMILY_2"/>
    <property type="match status" value="1"/>
</dbReference>
<keyword evidence="1" id="KW-0805">Transcription regulation</keyword>
<keyword evidence="3" id="KW-0804">Transcription</keyword>
<feature type="domain" description="HTH araC/xylS-type" evidence="5">
    <location>
        <begin position="87"/>
        <end position="185"/>
    </location>
</feature>
<dbReference type="AlphaFoldDB" id="A0A4U5WVS9"/>
<dbReference type="PANTHER" id="PTHR46796">
    <property type="entry name" value="HTH-TYPE TRANSCRIPTIONAL ACTIVATOR RHAS-RELATED"/>
    <property type="match status" value="1"/>
</dbReference>
<dbReference type="PROSITE" id="PS00041">
    <property type="entry name" value="HTH_ARAC_FAMILY_1"/>
    <property type="match status" value="1"/>
</dbReference>
<evidence type="ECO:0000313" key="7">
    <source>
        <dbReference type="Proteomes" id="UP000308632"/>
    </source>
</evidence>
<evidence type="ECO:0000256" key="3">
    <source>
        <dbReference type="ARBA" id="ARBA00023163"/>
    </source>
</evidence>
<dbReference type="InterPro" id="IPR018062">
    <property type="entry name" value="HTH_AraC-typ_CS"/>
</dbReference>
<organism evidence="6 7">
    <name type="scientific">Streptomyces galbus</name>
    <dbReference type="NCBI Taxonomy" id="33898"/>
    <lineage>
        <taxon>Bacteria</taxon>
        <taxon>Bacillati</taxon>
        <taxon>Actinomycetota</taxon>
        <taxon>Actinomycetes</taxon>
        <taxon>Kitasatosporales</taxon>
        <taxon>Streptomycetaceae</taxon>
        <taxon>Streptomyces</taxon>
    </lineage>
</organism>
<dbReference type="Pfam" id="PF12833">
    <property type="entry name" value="HTH_18"/>
    <property type="match status" value="1"/>
</dbReference>
<proteinExistence type="predicted"/>
<evidence type="ECO:0000313" key="6">
    <source>
        <dbReference type="EMBL" id="TKT05952.1"/>
    </source>
</evidence>
<dbReference type="Gene3D" id="1.10.10.60">
    <property type="entry name" value="Homeodomain-like"/>
    <property type="match status" value="2"/>
</dbReference>
<feature type="compositionally biased region" description="Pro residues" evidence="4">
    <location>
        <begin position="46"/>
        <end position="58"/>
    </location>
</feature>
<gene>
    <name evidence="6" type="ORF">E4U92_30210</name>
</gene>
<feature type="region of interest" description="Disordered" evidence="4">
    <location>
        <begin position="1"/>
        <end position="59"/>
    </location>
</feature>
<dbReference type="InterPro" id="IPR050204">
    <property type="entry name" value="AraC_XylS_family_regulators"/>
</dbReference>
<dbReference type="EMBL" id="SZPR01000029">
    <property type="protein sequence ID" value="TKT05952.1"/>
    <property type="molecule type" value="Genomic_DNA"/>
</dbReference>
<dbReference type="SUPFAM" id="SSF46689">
    <property type="entry name" value="Homeodomain-like"/>
    <property type="match status" value="2"/>
</dbReference>
<protein>
    <submittedName>
        <fullName evidence="6">Helix-turn-helix transcriptional regulator</fullName>
    </submittedName>
</protein>
<dbReference type="InterPro" id="IPR018060">
    <property type="entry name" value="HTH_AraC"/>
</dbReference>
<dbReference type="InterPro" id="IPR020449">
    <property type="entry name" value="Tscrpt_reg_AraC-type_HTH"/>
</dbReference>
<sequence>MAAGPGSGTARSRPSDGAADVSLRARAGSAADARARRTEPEDQAPPSGPGRPPRPPAPSIGAATLRALWLWHRPHRHQEPFMEHLVQHAVTTIRERFWEPLSLDELARSAMVSKYYFLRVFTRVTGVTPGRFLCAVRLQEAKRLLLSTSLTVTDIAVRVGYSSTGSFTRRFTELVGVSPTHYRKLSLETPGEPREPAPAPAAPPAPVRCAGTVTGILHTEHRVLTPVRVGAFDTPVLQGTPASWSHVSSPGRFTLARVPEGTWYIHAVAQARGGTTGTAPAALTATAGPVAVRGDTVHRLDITLCPPDWTRPPILSALMDLAPQPTAA</sequence>